<dbReference type="AlphaFoldDB" id="A0AAN6EXU4"/>
<sequence>MPTHISRLLLRKRGNNNNVHHHFPTQQLFVLALCRICEPIAFMSIFPYAYRMIESFNITQDETRVSVYAGMLITAFAFAEFSTGMVWGRISDRIGRKPVLLFGLFGTALSMILFGFARTLPAAVMARALGGLLNGNVGVLQTTVGELVTKKEHQPRAYSIMPFVWSMGSIIGPAMGGALAMPCDSYPSVFPRGGLFDKYPFLLPNLFCVFILILGIVNGILFLEETHAEKRGRRDFGRECGRLLLEKLSFETRPREVLSRDRDDSDPPPGYRSTESSPILRSTTTEDLDAELGGLHEKESRKTCKTFHRHVLLIIVAYAILAYHSVSFDALMPTFLSEEPQQTEVDLPFKFSGGFGLPTKTIGFMMAVQGFYSMFAQLGLFPFVVRRVGILRTSRAVMTVWPLLYFAVPYLALLPEHLQRPGIYFSLITKTTFQAIAFPANAILLANAVPSKSVLGTVNGAASSTACLARALGPVVTGYIHSAGLKLGYSGLAWWAGGLVCAVGALESYWMEESEGRLGSASHEQEESSCEPLLHSVAIESSDENTLPSSKPTLMDDLDLAEPMKLDTDFQSKE</sequence>
<gene>
    <name evidence="9" type="ORF">HRR80_002100</name>
</gene>
<feature type="domain" description="Major facilitator superfamily (MFS) profile" evidence="8">
    <location>
        <begin position="27"/>
        <end position="516"/>
    </location>
</feature>
<dbReference type="InterPro" id="IPR036259">
    <property type="entry name" value="MFS_trans_sf"/>
</dbReference>
<comment type="subcellular location">
    <subcellularLocation>
        <location evidence="1">Membrane</location>
        <topology evidence="1">Multi-pass membrane protein</topology>
    </subcellularLocation>
</comment>
<dbReference type="PANTHER" id="PTHR23504:SF15">
    <property type="entry name" value="MAJOR FACILITATOR SUPERFAMILY (MFS) PROFILE DOMAIN-CONTAINING PROTEIN"/>
    <property type="match status" value="1"/>
</dbReference>
<dbReference type="Proteomes" id="UP001161757">
    <property type="component" value="Unassembled WGS sequence"/>
</dbReference>
<dbReference type="Gene3D" id="1.20.1250.20">
    <property type="entry name" value="MFS general substrate transporter like domains"/>
    <property type="match status" value="1"/>
</dbReference>
<evidence type="ECO:0000256" key="4">
    <source>
        <dbReference type="ARBA" id="ARBA00022989"/>
    </source>
</evidence>
<evidence type="ECO:0000256" key="7">
    <source>
        <dbReference type="SAM" id="Phobius"/>
    </source>
</evidence>
<feature type="transmembrane region" description="Helical" evidence="7">
    <location>
        <begin position="99"/>
        <end position="117"/>
    </location>
</feature>
<dbReference type="InterPro" id="IPR011701">
    <property type="entry name" value="MFS"/>
</dbReference>
<feature type="transmembrane region" description="Helical" evidence="7">
    <location>
        <begin position="307"/>
        <end position="326"/>
    </location>
</feature>
<feature type="region of interest" description="Disordered" evidence="6">
    <location>
        <begin position="256"/>
        <end position="279"/>
    </location>
</feature>
<keyword evidence="3 7" id="KW-0812">Transmembrane</keyword>
<dbReference type="InterPro" id="IPR020846">
    <property type="entry name" value="MFS_dom"/>
</dbReference>
<reference evidence="9" key="1">
    <citation type="submission" date="2023-01" db="EMBL/GenBank/DDBJ databases">
        <title>Exophiala dermititidis isolated from Cystic Fibrosis Patient.</title>
        <authorList>
            <person name="Kurbessoian T."/>
            <person name="Crocker A."/>
            <person name="Murante D."/>
            <person name="Hogan D.A."/>
            <person name="Stajich J.E."/>
        </authorList>
    </citation>
    <scope>NUCLEOTIDE SEQUENCE</scope>
    <source>
        <strain evidence="9">Ex8</strain>
    </source>
</reference>
<feature type="transmembrane region" description="Helical" evidence="7">
    <location>
        <begin position="201"/>
        <end position="223"/>
    </location>
</feature>
<dbReference type="PROSITE" id="PS50850">
    <property type="entry name" value="MFS"/>
    <property type="match status" value="1"/>
</dbReference>
<feature type="transmembrane region" description="Helical" evidence="7">
    <location>
        <begin position="362"/>
        <end position="384"/>
    </location>
</feature>
<accession>A0AAN6EXU4</accession>
<dbReference type="SUPFAM" id="SSF103473">
    <property type="entry name" value="MFS general substrate transporter"/>
    <property type="match status" value="1"/>
</dbReference>
<dbReference type="GO" id="GO:0022857">
    <property type="term" value="F:transmembrane transporter activity"/>
    <property type="evidence" value="ECO:0007669"/>
    <property type="project" value="InterPro"/>
</dbReference>
<feature type="compositionally biased region" description="Basic and acidic residues" evidence="6">
    <location>
        <begin position="256"/>
        <end position="265"/>
    </location>
</feature>
<keyword evidence="2" id="KW-0813">Transport</keyword>
<feature type="transmembrane region" description="Helical" evidence="7">
    <location>
        <begin position="396"/>
        <end position="414"/>
    </location>
</feature>
<dbReference type="Pfam" id="PF07690">
    <property type="entry name" value="MFS_1"/>
    <property type="match status" value="1"/>
</dbReference>
<feature type="transmembrane region" description="Helical" evidence="7">
    <location>
        <begin position="160"/>
        <end position="181"/>
    </location>
</feature>
<evidence type="ECO:0000256" key="6">
    <source>
        <dbReference type="SAM" id="MobiDB-lite"/>
    </source>
</evidence>
<evidence type="ECO:0000256" key="3">
    <source>
        <dbReference type="ARBA" id="ARBA00022692"/>
    </source>
</evidence>
<evidence type="ECO:0000313" key="10">
    <source>
        <dbReference type="Proteomes" id="UP001161757"/>
    </source>
</evidence>
<dbReference type="GO" id="GO:0016020">
    <property type="term" value="C:membrane"/>
    <property type="evidence" value="ECO:0007669"/>
    <property type="project" value="UniProtKB-SubCell"/>
</dbReference>
<protein>
    <recommendedName>
        <fullName evidence="8">Major facilitator superfamily (MFS) profile domain-containing protein</fullName>
    </recommendedName>
</protein>
<evidence type="ECO:0000256" key="5">
    <source>
        <dbReference type="ARBA" id="ARBA00023136"/>
    </source>
</evidence>
<dbReference type="PANTHER" id="PTHR23504">
    <property type="entry name" value="MAJOR FACILITATOR SUPERFAMILY DOMAIN-CONTAINING PROTEIN 10"/>
    <property type="match status" value="1"/>
</dbReference>
<feature type="transmembrane region" description="Helical" evidence="7">
    <location>
        <begin position="65"/>
        <end position="87"/>
    </location>
</feature>
<evidence type="ECO:0000313" key="9">
    <source>
        <dbReference type="EMBL" id="KAJ8993592.1"/>
    </source>
</evidence>
<keyword evidence="4 7" id="KW-1133">Transmembrane helix</keyword>
<feature type="transmembrane region" description="Helical" evidence="7">
    <location>
        <begin position="28"/>
        <end position="50"/>
    </location>
</feature>
<dbReference type="EMBL" id="JAJGCB010000003">
    <property type="protein sequence ID" value="KAJ8993592.1"/>
    <property type="molecule type" value="Genomic_DNA"/>
</dbReference>
<name>A0AAN6EXU4_EXODE</name>
<keyword evidence="5 7" id="KW-0472">Membrane</keyword>
<proteinExistence type="predicted"/>
<evidence type="ECO:0000259" key="8">
    <source>
        <dbReference type="PROSITE" id="PS50850"/>
    </source>
</evidence>
<comment type="caution">
    <text evidence="9">The sequence shown here is derived from an EMBL/GenBank/DDBJ whole genome shotgun (WGS) entry which is preliminary data.</text>
</comment>
<evidence type="ECO:0000256" key="2">
    <source>
        <dbReference type="ARBA" id="ARBA00022448"/>
    </source>
</evidence>
<evidence type="ECO:0000256" key="1">
    <source>
        <dbReference type="ARBA" id="ARBA00004141"/>
    </source>
</evidence>
<dbReference type="CDD" id="cd17330">
    <property type="entry name" value="MFS_SLC46_TetA_like"/>
    <property type="match status" value="1"/>
</dbReference>
<organism evidence="9 10">
    <name type="scientific">Exophiala dermatitidis</name>
    <name type="common">Black yeast-like fungus</name>
    <name type="synonym">Wangiella dermatitidis</name>
    <dbReference type="NCBI Taxonomy" id="5970"/>
    <lineage>
        <taxon>Eukaryota</taxon>
        <taxon>Fungi</taxon>
        <taxon>Dikarya</taxon>
        <taxon>Ascomycota</taxon>
        <taxon>Pezizomycotina</taxon>
        <taxon>Eurotiomycetes</taxon>
        <taxon>Chaetothyriomycetidae</taxon>
        <taxon>Chaetothyriales</taxon>
        <taxon>Herpotrichiellaceae</taxon>
        <taxon>Exophiala</taxon>
    </lineage>
</organism>